<feature type="coiled-coil region" evidence="4">
    <location>
        <begin position="485"/>
        <end position="561"/>
    </location>
</feature>
<dbReference type="GO" id="GO:0005794">
    <property type="term" value="C:Golgi apparatus"/>
    <property type="evidence" value="ECO:0007669"/>
    <property type="project" value="UniProtKB-SubCell"/>
</dbReference>
<dbReference type="GO" id="GO:0031267">
    <property type="term" value="F:small GTPase binding"/>
    <property type="evidence" value="ECO:0007669"/>
    <property type="project" value="TreeGrafter"/>
</dbReference>
<dbReference type="EMBL" id="CP136892">
    <property type="protein sequence ID" value="WOL01510.1"/>
    <property type="molecule type" value="Genomic_DNA"/>
</dbReference>
<proteinExistence type="predicted"/>
<name>A0AAQ3K417_9LILI</name>
<feature type="region of interest" description="Disordered" evidence="5">
    <location>
        <begin position="747"/>
        <end position="768"/>
    </location>
</feature>
<keyword evidence="3 4" id="KW-0175">Coiled coil</keyword>
<organism evidence="6 7">
    <name type="scientific">Canna indica</name>
    <name type="common">Indian-shot</name>
    <dbReference type="NCBI Taxonomy" id="4628"/>
    <lineage>
        <taxon>Eukaryota</taxon>
        <taxon>Viridiplantae</taxon>
        <taxon>Streptophyta</taxon>
        <taxon>Embryophyta</taxon>
        <taxon>Tracheophyta</taxon>
        <taxon>Spermatophyta</taxon>
        <taxon>Magnoliopsida</taxon>
        <taxon>Liliopsida</taxon>
        <taxon>Zingiberales</taxon>
        <taxon>Cannaceae</taxon>
        <taxon>Canna</taxon>
    </lineage>
</organism>
<feature type="compositionally biased region" description="Polar residues" evidence="5">
    <location>
        <begin position="687"/>
        <end position="702"/>
    </location>
</feature>
<gene>
    <name evidence="6" type="ORF">Cni_G10227</name>
</gene>
<accession>A0AAQ3K417</accession>
<dbReference type="PANTHER" id="PTHR18921">
    <property type="entry name" value="MYOSIN HEAVY CHAIN - RELATED"/>
    <property type="match status" value="1"/>
</dbReference>
<sequence>MRSSIATYKASLSRLANEVLDAADEHQIPQPRASEGEESPASGRRFSRRRSSRASPLSGSPIANGVDSEHPDEIARYQADILKLQASEAEIRALSVNYAAMLKEKEEQLSKLREENGSLRKSLEAFPLKGNSEKSPSRRQRHSSQENSHSTGNHSPRINGPKQDSISNGAILTREHDALQQNMELKYANSQSNGKVFPDFLQDNIESLATLKANSEAEIKQLRAQLDNQHENAAVLKQKLEEERQLNESSLSKLNDLRMDKERNTLELKQLRKELNEKISELGRLETELKRSDVKQESNISLENAKNKIMTLEKENAKLKIEKDELEQHLKLCMKSTSEKTIGSTEDTEKMALSIRKLEETLRDTCKERDRALQQLARLKQHLLEKELEDSDKMDEDSKMIEELKANCEVQRAHILQLEKALRQEIANQEEFKKQKNDVIQKSHEAINDLKQKLSNCMSIIDSKNVELLNLQTALGQYYAESEAKERLGRDLAMAREEAAKLSESIKVANQELELSKREKEEITAKFTQTEKMLLEGKSFIQKLEEDNTKLRRALEQSMTTLNRMSLDSDNYVDRRIVIKLLVTYFQRNHSKEVLDLMVRLLGFTEEDKQRIGFAQHAAGKGIVRGVLGLPGRVVGGILGGNSPEIPSRVASDNQSFADLWVDFLLKETEEREKRESSEASKASIIQDRSPSSTNLSSAPANTTKLQSNVAFSSPTGQSSINQTSSLASRQFQNFDHPDSEFSIVPLTSSAYPAQRSSTSRLPSKYGL</sequence>
<feature type="compositionally biased region" description="Polar residues" evidence="5">
    <location>
        <begin position="747"/>
        <end position="762"/>
    </location>
</feature>
<feature type="coiled-coil region" evidence="4">
    <location>
        <begin position="205"/>
        <end position="435"/>
    </location>
</feature>
<dbReference type="PANTHER" id="PTHR18921:SF2">
    <property type="entry name" value="THYROID RECEPTOR-INTERACTING PROTEIN 11"/>
    <property type="match status" value="1"/>
</dbReference>
<evidence type="ECO:0000256" key="1">
    <source>
        <dbReference type="ARBA" id="ARBA00004555"/>
    </source>
</evidence>
<dbReference type="GO" id="GO:0006888">
    <property type="term" value="P:endoplasmic reticulum to Golgi vesicle-mediated transport"/>
    <property type="evidence" value="ECO:0007669"/>
    <property type="project" value="TreeGrafter"/>
</dbReference>
<feature type="region of interest" description="Disordered" evidence="5">
    <location>
        <begin position="672"/>
        <end position="702"/>
    </location>
</feature>
<keyword evidence="2" id="KW-0333">Golgi apparatus</keyword>
<evidence type="ECO:0000256" key="3">
    <source>
        <dbReference type="ARBA" id="ARBA00023054"/>
    </source>
</evidence>
<dbReference type="Proteomes" id="UP001327560">
    <property type="component" value="Chromosome 3"/>
</dbReference>
<evidence type="ECO:0000256" key="4">
    <source>
        <dbReference type="SAM" id="Coils"/>
    </source>
</evidence>
<feature type="region of interest" description="Disordered" evidence="5">
    <location>
        <begin position="23"/>
        <end position="70"/>
    </location>
</feature>
<protein>
    <submittedName>
        <fullName evidence="6">Golgin candidate 4</fullName>
    </submittedName>
</protein>
<evidence type="ECO:0000313" key="6">
    <source>
        <dbReference type="EMBL" id="WOL01510.1"/>
    </source>
</evidence>
<feature type="compositionally biased region" description="Polar residues" evidence="5">
    <location>
        <begin position="145"/>
        <end position="166"/>
    </location>
</feature>
<evidence type="ECO:0000313" key="7">
    <source>
        <dbReference type="Proteomes" id="UP001327560"/>
    </source>
</evidence>
<keyword evidence="7" id="KW-1185">Reference proteome</keyword>
<dbReference type="AlphaFoldDB" id="A0AAQ3K417"/>
<comment type="subcellular location">
    <subcellularLocation>
        <location evidence="1">Golgi apparatus</location>
    </subcellularLocation>
</comment>
<feature type="compositionally biased region" description="Basic and acidic residues" evidence="5">
    <location>
        <begin position="114"/>
        <end position="123"/>
    </location>
</feature>
<dbReference type="GO" id="GO:0007030">
    <property type="term" value="P:Golgi organization"/>
    <property type="evidence" value="ECO:0007669"/>
    <property type="project" value="TreeGrafter"/>
</dbReference>
<evidence type="ECO:0000256" key="2">
    <source>
        <dbReference type="ARBA" id="ARBA00023034"/>
    </source>
</evidence>
<evidence type="ECO:0000256" key="5">
    <source>
        <dbReference type="SAM" id="MobiDB-lite"/>
    </source>
</evidence>
<feature type="region of interest" description="Disordered" evidence="5">
    <location>
        <begin position="114"/>
        <end position="166"/>
    </location>
</feature>
<reference evidence="6 7" key="1">
    <citation type="submission" date="2023-10" db="EMBL/GenBank/DDBJ databases">
        <title>Chromosome-scale genome assembly provides insights into flower coloration mechanisms of Canna indica.</title>
        <authorList>
            <person name="Li C."/>
        </authorList>
    </citation>
    <scope>NUCLEOTIDE SEQUENCE [LARGE SCALE GENOMIC DNA]</scope>
    <source>
        <tissue evidence="6">Flower</tissue>
    </source>
</reference>